<dbReference type="CDD" id="cd07034">
    <property type="entry name" value="TPP_PYR_PFOR_IOR-alpha_like"/>
    <property type="match status" value="1"/>
</dbReference>
<dbReference type="PANTHER" id="PTHR32154:SF20">
    <property type="entry name" value="2-OXOGLUTARATE OXIDOREDUCTASE SUBUNIT KORA"/>
    <property type="match status" value="1"/>
</dbReference>
<feature type="domain" description="Pyruvate/ketoisovalerate oxidoreductase catalytic" evidence="2">
    <location>
        <begin position="14"/>
        <end position="180"/>
    </location>
</feature>
<evidence type="ECO:0000259" key="4">
    <source>
        <dbReference type="Pfam" id="PF02780"/>
    </source>
</evidence>
<dbReference type="PANTHER" id="PTHR32154">
    <property type="entry name" value="PYRUVATE-FLAVODOXIN OXIDOREDUCTASE-RELATED"/>
    <property type="match status" value="1"/>
</dbReference>
<dbReference type="SUPFAM" id="SSF52518">
    <property type="entry name" value="Thiamin diphosphate-binding fold (THDP-binding)"/>
    <property type="match status" value="1"/>
</dbReference>
<evidence type="ECO:0000259" key="3">
    <source>
        <dbReference type="Pfam" id="PF01855"/>
    </source>
</evidence>
<proteinExistence type="predicted"/>
<dbReference type="SUPFAM" id="SSF53323">
    <property type="entry name" value="Pyruvate-ferredoxin oxidoreductase, PFOR, domain III"/>
    <property type="match status" value="1"/>
</dbReference>
<dbReference type="NCBIfam" id="TIGR03710">
    <property type="entry name" value="OAFO_sf"/>
    <property type="match status" value="1"/>
</dbReference>
<dbReference type="FunFam" id="3.40.50.970:FF:000022">
    <property type="entry name" value="2-oxoglutarate ferredoxin oxidoreductase alpha subunit"/>
    <property type="match status" value="1"/>
</dbReference>
<evidence type="ECO:0000256" key="1">
    <source>
        <dbReference type="ARBA" id="ARBA00023002"/>
    </source>
</evidence>
<dbReference type="Gene3D" id="3.40.50.920">
    <property type="match status" value="1"/>
</dbReference>
<evidence type="ECO:0000259" key="2">
    <source>
        <dbReference type="Pfam" id="PF01558"/>
    </source>
</evidence>
<organism evidence="5 6">
    <name type="scientific">Candidatus Fervidibacter japonicus</name>
    <dbReference type="NCBI Taxonomy" id="2035412"/>
    <lineage>
        <taxon>Bacteria</taxon>
        <taxon>Candidatus Fervidibacterota</taxon>
        <taxon>Candidatus Fervidibacter</taxon>
    </lineage>
</organism>
<dbReference type="Gene3D" id="3.40.920.10">
    <property type="entry name" value="Pyruvate-ferredoxin oxidoreductase, PFOR, domain III"/>
    <property type="match status" value="1"/>
</dbReference>
<evidence type="ECO:0000313" key="5">
    <source>
        <dbReference type="EMBL" id="GBC97693.1"/>
    </source>
</evidence>
<dbReference type="Gene3D" id="3.40.50.970">
    <property type="match status" value="1"/>
</dbReference>
<gene>
    <name evidence="5" type="primary">korA_1</name>
    <name evidence="5" type="ORF">HRbin17_00182</name>
</gene>
<dbReference type="InterPro" id="IPR002869">
    <property type="entry name" value="Pyrv_flavodox_OxRed_cen"/>
</dbReference>
<dbReference type="InterPro" id="IPR022367">
    <property type="entry name" value="2-oxoacid/accept_OxRdtase_asu"/>
</dbReference>
<dbReference type="SUPFAM" id="SSF52922">
    <property type="entry name" value="TK C-terminal domain-like"/>
    <property type="match status" value="1"/>
</dbReference>
<dbReference type="InterPro" id="IPR019752">
    <property type="entry name" value="Pyrv/ketoisovalerate_OxRed_cat"/>
</dbReference>
<accession>A0A2H5X924</accession>
<dbReference type="AlphaFoldDB" id="A0A2H5X924"/>
<dbReference type="EMBL" id="BEHT01000002">
    <property type="protein sequence ID" value="GBC97693.1"/>
    <property type="molecule type" value="Genomic_DNA"/>
</dbReference>
<keyword evidence="1 5" id="KW-0560">Oxidoreductase</keyword>
<dbReference type="InterPro" id="IPR050722">
    <property type="entry name" value="Pyruvate:ferred/Flavod_OxRd"/>
</dbReference>
<dbReference type="InterPro" id="IPR033248">
    <property type="entry name" value="Transketolase_C"/>
</dbReference>
<dbReference type="GO" id="GO:0047553">
    <property type="term" value="F:2-oxoglutarate synthase activity"/>
    <property type="evidence" value="ECO:0007669"/>
    <property type="project" value="UniProtKB-EC"/>
</dbReference>
<dbReference type="Proteomes" id="UP000236173">
    <property type="component" value="Unassembled WGS sequence"/>
</dbReference>
<comment type="caution">
    <text evidence="5">The sequence shown here is derived from an EMBL/GenBank/DDBJ whole genome shotgun (WGS) entry which is preliminary data.</text>
</comment>
<dbReference type="InterPro" id="IPR002880">
    <property type="entry name" value="Pyrv_Fd/Flavodoxin_OxRdtase_N"/>
</dbReference>
<dbReference type="InterPro" id="IPR009014">
    <property type="entry name" value="Transketo_C/PFOR_II"/>
</dbReference>
<name>A0A2H5X924_9BACT</name>
<evidence type="ECO:0000313" key="6">
    <source>
        <dbReference type="Proteomes" id="UP000236173"/>
    </source>
</evidence>
<sequence length="595" mass="65758">MIKNDVAFKLGGEAGQGVESSGMGFAKAIARAGLYIFGVQDYMSRIRGGHNWYQVRVAERQLYSHEPHIQLLIAFDERTVSEHLHEVVEGGGVLYDDTFKVDADAIKAHGAIPMPMPLLTIAEEVGGNKLMMNTAAVAAAAGIMEFDLSYIEQVIRDNFGRRKGSDIADRNIRVADAAYEEARKRYAHLFEWKLEAVPNAPQRMVINGNQALGFGALAAGCKFVASYPMTPASSLFEFMCAQARRFGIVVRQTEDEISGLLHCIGAAHAGVRAFACTSGGGFSLMVESLSLAGSTETPVVIVLAQRPGPATGLPTRTGQEDLLFALHAGHGEFPRAVVAPGTIEQCFYEMARAFNLAEKYQMPVIVFTDNFLANSIRAVEPEAFDVQKVAREIDRGKLILPHEHGKIEQAVTNGYRRYEFTEDGISLRIPPGHPKAIYSVAGEEHLPEGFIDWEETAENRNRMMQKRMRKMTVAAHADMRLPEFYGPDDAEVTLVCWGSSYGPVLEAVDTLNRNGMRANMLHFVDIHPLDWDRVADILGSCRSWVAVEGNYTGQLARWIRMNTGLKADGVIARYDGRPLNPTYIIEHLNRVLTRV</sequence>
<feature type="domain" description="Transketolase C-terminal" evidence="4">
    <location>
        <begin position="489"/>
        <end position="551"/>
    </location>
</feature>
<dbReference type="Pfam" id="PF01855">
    <property type="entry name" value="POR_N"/>
    <property type="match status" value="1"/>
</dbReference>
<dbReference type="InterPro" id="IPR029061">
    <property type="entry name" value="THDP-binding"/>
</dbReference>
<reference evidence="6" key="1">
    <citation type="submission" date="2017-09" db="EMBL/GenBank/DDBJ databases">
        <title>Metaegenomics of thermophilic ammonia-oxidizing enrichment culture.</title>
        <authorList>
            <person name="Kato S."/>
            <person name="Suzuki K."/>
        </authorList>
    </citation>
    <scope>NUCLEOTIDE SEQUENCE [LARGE SCALE GENOMIC DNA]</scope>
</reference>
<feature type="domain" description="Pyruvate flavodoxin/ferredoxin oxidoreductase pyrimidine binding" evidence="3">
    <location>
        <begin position="215"/>
        <end position="397"/>
    </location>
</feature>
<protein>
    <submittedName>
        <fullName evidence="5">2-oxoglutarate oxidoreductase subunit KorA</fullName>
        <ecNumber evidence="5">1.2.7.3</ecNumber>
    </submittedName>
</protein>
<dbReference type="Pfam" id="PF02780">
    <property type="entry name" value="Transketolase_C"/>
    <property type="match status" value="1"/>
</dbReference>
<dbReference type="Pfam" id="PF01558">
    <property type="entry name" value="POR"/>
    <property type="match status" value="1"/>
</dbReference>
<dbReference type="EC" id="1.2.7.3" evidence="5"/>
<dbReference type="GO" id="GO:0006979">
    <property type="term" value="P:response to oxidative stress"/>
    <property type="evidence" value="ECO:0007669"/>
    <property type="project" value="TreeGrafter"/>
</dbReference>